<dbReference type="InterPro" id="IPR000868">
    <property type="entry name" value="Isochorismatase-like_dom"/>
</dbReference>
<name>A0A238XAK1_9ACTN</name>
<dbReference type="InterPro" id="IPR036380">
    <property type="entry name" value="Isochorismatase-like_sf"/>
</dbReference>
<evidence type="ECO:0000313" key="3">
    <source>
        <dbReference type="EMBL" id="SNR56065.1"/>
    </source>
</evidence>
<evidence type="ECO:0000259" key="2">
    <source>
        <dbReference type="Pfam" id="PF00857"/>
    </source>
</evidence>
<reference evidence="4" key="1">
    <citation type="submission" date="2017-06" db="EMBL/GenBank/DDBJ databases">
        <authorList>
            <person name="Varghese N."/>
            <person name="Submissions S."/>
        </authorList>
    </citation>
    <scope>NUCLEOTIDE SEQUENCE [LARGE SCALE GENOMIC DNA]</scope>
    <source>
        <strain evidence="4">DSM 44485</strain>
    </source>
</reference>
<keyword evidence="1" id="KW-0378">Hydrolase</keyword>
<dbReference type="PANTHER" id="PTHR43540">
    <property type="entry name" value="PEROXYUREIDOACRYLATE/UREIDOACRYLATE AMIDOHYDROLASE-RELATED"/>
    <property type="match status" value="1"/>
</dbReference>
<dbReference type="GO" id="GO:0016787">
    <property type="term" value="F:hydrolase activity"/>
    <property type="evidence" value="ECO:0007669"/>
    <property type="project" value="UniProtKB-KW"/>
</dbReference>
<dbReference type="SUPFAM" id="SSF52499">
    <property type="entry name" value="Isochorismatase-like hydrolases"/>
    <property type="match status" value="1"/>
</dbReference>
<dbReference type="Proteomes" id="UP000198420">
    <property type="component" value="Unassembled WGS sequence"/>
</dbReference>
<evidence type="ECO:0000256" key="1">
    <source>
        <dbReference type="ARBA" id="ARBA00022801"/>
    </source>
</evidence>
<dbReference type="PANTHER" id="PTHR43540:SF1">
    <property type="entry name" value="ISOCHORISMATASE HYDROLASE"/>
    <property type="match status" value="1"/>
</dbReference>
<evidence type="ECO:0000313" key="4">
    <source>
        <dbReference type="Proteomes" id="UP000198420"/>
    </source>
</evidence>
<dbReference type="RefSeq" id="WP_218826043.1">
    <property type="nucleotide sequence ID" value="NZ_FZNP01000004.1"/>
</dbReference>
<dbReference type="EMBL" id="FZNP01000004">
    <property type="protein sequence ID" value="SNR56065.1"/>
    <property type="molecule type" value="Genomic_DNA"/>
</dbReference>
<accession>A0A238XAK1</accession>
<keyword evidence="4" id="KW-1185">Reference proteome</keyword>
<dbReference type="Pfam" id="PF00857">
    <property type="entry name" value="Isochorismatase"/>
    <property type="match status" value="1"/>
</dbReference>
<organism evidence="3 4">
    <name type="scientific">Actinomadura mexicana</name>
    <dbReference type="NCBI Taxonomy" id="134959"/>
    <lineage>
        <taxon>Bacteria</taxon>
        <taxon>Bacillati</taxon>
        <taxon>Actinomycetota</taxon>
        <taxon>Actinomycetes</taxon>
        <taxon>Streptosporangiales</taxon>
        <taxon>Thermomonosporaceae</taxon>
        <taxon>Actinomadura</taxon>
    </lineage>
</organism>
<sequence>MSPVNKPWDGAIPDEDLASFGREFDNVERPLKAGARPAVVVVDMTRAFVDSTYRTGWSPTGYPAVHANASLLGVAREAEVPVFFTKAYADPDHEPLHLERGRWKLASDPEPLPEGTPPGDVIADGIAPLPGEIVIPKGARPSAFFGTPLASYLIQAGRDTVIVTGMTTSGCVRATVLDAFQYNFNVVIPFECCADRSQISHKVNLFDMHMKYADVISVDETIDYIQKLRFA</sequence>
<dbReference type="AlphaFoldDB" id="A0A238XAK1"/>
<dbReference type="InterPro" id="IPR050272">
    <property type="entry name" value="Isochorismatase-like_hydrls"/>
</dbReference>
<protein>
    <submittedName>
        <fullName evidence="3">Nicotinamidase-related amidase</fullName>
    </submittedName>
</protein>
<feature type="domain" description="Isochorismatase-like" evidence="2">
    <location>
        <begin position="38"/>
        <end position="219"/>
    </location>
</feature>
<proteinExistence type="predicted"/>
<dbReference type="Gene3D" id="3.40.50.850">
    <property type="entry name" value="Isochorismatase-like"/>
    <property type="match status" value="1"/>
</dbReference>
<gene>
    <name evidence="3" type="ORF">SAMN06265355_104154</name>
</gene>